<accession>A0A0F9UTF0</accession>
<evidence type="ECO:0008006" key="2">
    <source>
        <dbReference type="Google" id="ProtNLM"/>
    </source>
</evidence>
<dbReference type="EMBL" id="LAZR01000827">
    <property type="protein sequence ID" value="KKN56903.1"/>
    <property type="molecule type" value="Genomic_DNA"/>
</dbReference>
<proteinExistence type="predicted"/>
<protein>
    <recommendedName>
        <fullName evidence="2">Helix-turn-helix type 11 domain-containing protein</fullName>
    </recommendedName>
</protein>
<dbReference type="AlphaFoldDB" id="A0A0F9UTF0"/>
<organism evidence="1">
    <name type="scientific">marine sediment metagenome</name>
    <dbReference type="NCBI Taxonomy" id="412755"/>
    <lineage>
        <taxon>unclassified sequences</taxon>
        <taxon>metagenomes</taxon>
        <taxon>ecological metagenomes</taxon>
    </lineage>
</organism>
<sequence>MVTAVGSPVIAVLADLPHILGVGRENAMTGATLAARFGHRSDRAVRLAIRQLIDEGLPVASETTAPAGFFIANTQEEVDTYAKALRARLIEDAKRRRDFLRAAKQVKHPGQLPLI</sequence>
<name>A0A0F9UTF0_9ZZZZ</name>
<comment type="caution">
    <text evidence="1">The sequence shown here is derived from an EMBL/GenBank/DDBJ whole genome shotgun (WGS) entry which is preliminary data.</text>
</comment>
<reference evidence="1" key="1">
    <citation type="journal article" date="2015" name="Nature">
        <title>Complex archaea that bridge the gap between prokaryotes and eukaryotes.</title>
        <authorList>
            <person name="Spang A."/>
            <person name="Saw J.H."/>
            <person name="Jorgensen S.L."/>
            <person name="Zaremba-Niedzwiedzka K."/>
            <person name="Martijn J."/>
            <person name="Lind A.E."/>
            <person name="van Eijk R."/>
            <person name="Schleper C."/>
            <person name="Guy L."/>
            <person name="Ettema T.J."/>
        </authorList>
    </citation>
    <scope>NUCLEOTIDE SEQUENCE</scope>
</reference>
<evidence type="ECO:0000313" key="1">
    <source>
        <dbReference type="EMBL" id="KKN56903.1"/>
    </source>
</evidence>
<gene>
    <name evidence="1" type="ORF">LCGC14_0567560</name>
</gene>